<evidence type="ECO:0000256" key="3">
    <source>
        <dbReference type="ARBA" id="ARBA00023125"/>
    </source>
</evidence>
<evidence type="ECO:0000259" key="5">
    <source>
        <dbReference type="PROSITE" id="PS50931"/>
    </source>
</evidence>
<dbReference type="InterPro" id="IPR036388">
    <property type="entry name" value="WH-like_DNA-bd_sf"/>
</dbReference>
<keyword evidence="2" id="KW-0805">Transcription regulation</keyword>
<evidence type="ECO:0000313" key="6">
    <source>
        <dbReference type="EMBL" id="ODN41860.1"/>
    </source>
</evidence>
<comment type="similarity">
    <text evidence="1">Belongs to the LysR transcriptional regulatory family.</text>
</comment>
<dbReference type="PROSITE" id="PS50931">
    <property type="entry name" value="HTH_LYSR"/>
    <property type="match status" value="1"/>
</dbReference>
<reference evidence="6 7" key="1">
    <citation type="submission" date="2016-08" db="EMBL/GenBank/DDBJ databases">
        <title>Draft genome sequence of Candidatus Piscirickettsia litoralis, from seawater.</title>
        <authorList>
            <person name="Wan X."/>
            <person name="Lee A.J."/>
            <person name="Hou S."/>
            <person name="Donachie S.P."/>
        </authorList>
    </citation>
    <scope>NUCLEOTIDE SEQUENCE [LARGE SCALE GENOMIC DNA]</scope>
    <source>
        <strain evidence="6 7">Y2</strain>
    </source>
</reference>
<keyword evidence="4" id="KW-0804">Transcription</keyword>
<dbReference type="Pfam" id="PF03466">
    <property type="entry name" value="LysR_substrate"/>
    <property type="match status" value="1"/>
</dbReference>
<proteinExistence type="inferred from homology"/>
<dbReference type="InterPro" id="IPR000847">
    <property type="entry name" value="LysR_HTH_N"/>
</dbReference>
<gene>
    <name evidence="6" type="ORF">BGC07_01335</name>
</gene>
<dbReference type="Gene3D" id="1.10.10.10">
    <property type="entry name" value="Winged helix-like DNA-binding domain superfamily/Winged helix DNA-binding domain"/>
    <property type="match status" value="1"/>
</dbReference>
<keyword evidence="7" id="KW-1185">Reference proteome</keyword>
<dbReference type="EMBL" id="MDTU01000001">
    <property type="protein sequence ID" value="ODN41860.1"/>
    <property type="molecule type" value="Genomic_DNA"/>
</dbReference>
<comment type="caution">
    <text evidence="6">The sequence shown here is derived from an EMBL/GenBank/DDBJ whole genome shotgun (WGS) entry which is preliminary data.</text>
</comment>
<accession>A0ABX3A336</accession>
<dbReference type="Proteomes" id="UP000094329">
    <property type="component" value="Unassembled WGS sequence"/>
</dbReference>
<keyword evidence="3" id="KW-0238">DNA-binding</keyword>
<dbReference type="InterPro" id="IPR005119">
    <property type="entry name" value="LysR_subst-bd"/>
</dbReference>
<evidence type="ECO:0000256" key="1">
    <source>
        <dbReference type="ARBA" id="ARBA00009437"/>
    </source>
</evidence>
<organism evidence="6 7">
    <name type="scientific">Piscirickettsia litoralis</name>
    <dbReference type="NCBI Taxonomy" id="1891921"/>
    <lineage>
        <taxon>Bacteria</taxon>
        <taxon>Pseudomonadati</taxon>
        <taxon>Pseudomonadota</taxon>
        <taxon>Gammaproteobacteria</taxon>
        <taxon>Thiotrichales</taxon>
        <taxon>Piscirickettsiaceae</taxon>
        <taxon>Piscirickettsia</taxon>
    </lineage>
</organism>
<dbReference type="Gene3D" id="3.40.190.290">
    <property type="match status" value="1"/>
</dbReference>
<dbReference type="SUPFAM" id="SSF46785">
    <property type="entry name" value="Winged helix' DNA-binding domain"/>
    <property type="match status" value="1"/>
</dbReference>
<protein>
    <recommendedName>
        <fullName evidence="5">HTH lysR-type domain-containing protein</fullName>
    </recommendedName>
</protein>
<feature type="domain" description="HTH lysR-type" evidence="5">
    <location>
        <begin position="17"/>
        <end position="42"/>
    </location>
</feature>
<evidence type="ECO:0000256" key="4">
    <source>
        <dbReference type="ARBA" id="ARBA00023163"/>
    </source>
</evidence>
<evidence type="ECO:0000313" key="7">
    <source>
        <dbReference type="Proteomes" id="UP000094329"/>
    </source>
</evidence>
<dbReference type="SUPFAM" id="SSF53850">
    <property type="entry name" value="Periplasmic binding protein-like II"/>
    <property type="match status" value="1"/>
</dbReference>
<dbReference type="InterPro" id="IPR058163">
    <property type="entry name" value="LysR-type_TF_proteobact-type"/>
</dbReference>
<sequence length="231" mass="27284">MTVLNTMLFLLNIFCNSRKIAKLESQLGTQLFNRNTRTVVVTEAGSLFYEQSLEWLQTFNSTKAQLKSLNHDVIGTIKIGLPRSISELYLSTMLHQFIHDYPDVHVHIQNGNHLLDLLEQELDLVLHFGDLPDSNYHFKKLGYWHKITCAAPDYLNKYGIPETPNALTDHRCLDHYHNHNRTWRYQHEDQKIWTPIRSQIRSDSSLDLKKPRHFWIRHCLFTKFYCYSGNQ</sequence>
<dbReference type="Pfam" id="PF00126">
    <property type="entry name" value="HTH_1"/>
    <property type="match status" value="1"/>
</dbReference>
<dbReference type="PANTHER" id="PTHR30537">
    <property type="entry name" value="HTH-TYPE TRANSCRIPTIONAL REGULATOR"/>
    <property type="match status" value="1"/>
</dbReference>
<evidence type="ECO:0000256" key="2">
    <source>
        <dbReference type="ARBA" id="ARBA00023015"/>
    </source>
</evidence>
<dbReference type="PANTHER" id="PTHR30537:SF5">
    <property type="entry name" value="HTH-TYPE TRANSCRIPTIONAL ACTIVATOR TTDR-RELATED"/>
    <property type="match status" value="1"/>
</dbReference>
<dbReference type="InterPro" id="IPR036390">
    <property type="entry name" value="WH_DNA-bd_sf"/>
</dbReference>
<name>A0ABX3A336_9GAMM</name>